<proteinExistence type="predicted"/>
<feature type="domain" description="E3 ubiquitin-protein ligase UBR4 N-terminal" evidence="2">
    <location>
        <begin position="2"/>
        <end position="122"/>
    </location>
</feature>
<feature type="non-terminal residue" evidence="3">
    <location>
        <position position="1"/>
    </location>
</feature>
<protein>
    <submittedName>
        <fullName evidence="3">POE protein</fullName>
    </submittedName>
</protein>
<evidence type="ECO:0000313" key="4">
    <source>
        <dbReference type="Proteomes" id="UP000669903"/>
    </source>
</evidence>
<evidence type="ECO:0000256" key="1">
    <source>
        <dbReference type="SAM" id="MobiDB-lite"/>
    </source>
</evidence>
<dbReference type="PANTHER" id="PTHR21725">
    <property type="entry name" value="E3 UBIQUITIN-PROTEIN LIGASE UBR4"/>
    <property type="match status" value="1"/>
</dbReference>
<sequence length="163" mass="18060">MSALLEDVSIEANSDVIVAVPEPAPLDILSTATALQRAVTFLQAVPLNHLLFYLATISYRKACTLKRVQKHPLEGDALSQSDSTTYYEDLLSCSENSTDEEEDSEPILGLWFEETIAPSDEPSTNANKETNNEASAERTTITTIVPDNREPHGVCFYNYMIIF</sequence>
<reference evidence="3" key="1">
    <citation type="submission" date="2020-03" db="EMBL/GenBank/DDBJ databases">
        <title>Relaxed selection underlies rapid genomic changes in the transitions from sociality to social parasitism in ants.</title>
        <authorList>
            <person name="Bi X."/>
        </authorList>
    </citation>
    <scope>NUCLEOTIDE SEQUENCE</scope>
    <source>
        <strain evidence="3">BGI-DK2014a</strain>
        <tissue evidence="3">Whole body</tissue>
    </source>
</reference>
<dbReference type="InterPro" id="IPR045841">
    <property type="entry name" value="E3_UBR4_N"/>
</dbReference>
<feature type="region of interest" description="Disordered" evidence="1">
    <location>
        <begin position="118"/>
        <end position="140"/>
    </location>
</feature>
<keyword evidence="4" id="KW-1185">Reference proteome</keyword>
<dbReference type="EMBL" id="JAANIC010004909">
    <property type="protein sequence ID" value="KAG5333410.1"/>
    <property type="molecule type" value="Genomic_DNA"/>
</dbReference>
<dbReference type="Proteomes" id="UP000669903">
    <property type="component" value="Unassembled WGS sequence"/>
</dbReference>
<feature type="non-terminal residue" evidence="3">
    <location>
        <position position="163"/>
    </location>
</feature>
<comment type="caution">
    <text evidence="3">The sequence shown here is derived from an EMBL/GenBank/DDBJ whole genome shotgun (WGS) entry which is preliminary data.</text>
</comment>
<dbReference type="AlphaFoldDB" id="A0A836F047"/>
<evidence type="ECO:0000259" key="2">
    <source>
        <dbReference type="Pfam" id="PF19423"/>
    </source>
</evidence>
<accession>A0A836F047</accession>
<evidence type="ECO:0000313" key="3">
    <source>
        <dbReference type="EMBL" id="KAG5333410.1"/>
    </source>
</evidence>
<gene>
    <name evidence="3" type="primary">Poe_1</name>
    <name evidence="3" type="ORF">G6Z76_0000134</name>
</gene>
<feature type="compositionally biased region" description="Polar residues" evidence="1">
    <location>
        <begin position="121"/>
        <end position="140"/>
    </location>
</feature>
<dbReference type="Pfam" id="PF19423">
    <property type="entry name" value="E3_UBR4_N"/>
    <property type="match status" value="1"/>
</dbReference>
<organism evidence="3 4">
    <name type="scientific">Acromyrmex charruanus</name>
    <dbReference type="NCBI Taxonomy" id="2715315"/>
    <lineage>
        <taxon>Eukaryota</taxon>
        <taxon>Metazoa</taxon>
        <taxon>Ecdysozoa</taxon>
        <taxon>Arthropoda</taxon>
        <taxon>Hexapoda</taxon>
        <taxon>Insecta</taxon>
        <taxon>Pterygota</taxon>
        <taxon>Neoptera</taxon>
        <taxon>Endopterygota</taxon>
        <taxon>Hymenoptera</taxon>
        <taxon>Apocrita</taxon>
        <taxon>Aculeata</taxon>
        <taxon>Formicoidea</taxon>
        <taxon>Formicidae</taxon>
        <taxon>Myrmicinae</taxon>
        <taxon>Acromyrmex</taxon>
    </lineage>
</organism>
<name>A0A836F047_9HYME</name>
<dbReference type="PANTHER" id="PTHR21725:SF1">
    <property type="entry name" value="E3 UBIQUITIN-PROTEIN LIGASE UBR4"/>
    <property type="match status" value="1"/>
</dbReference>
<dbReference type="InterPro" id="IPR045189">
    <property type="entry name" value="UBR4-like"/>
</dbReference>